<feature type="region of interest" description="Disordered" evidence="1">
    <location>
        <begin position="1"/>
        <end position="73"/>
    </location>
</feature>
<evidence type="ECO:0000313" key="2">
    <source>
        <dbReference type="EMBL" id="KAL0431378.1"/>
    </source>
</evidence>
<accession>A0AAW2VPX3</accession>
<dbReference type="AlphaFoldDB" id="A0AAW2VPX3"/>
<feature type="compositionally biased region" description="Basic residues" evidence="1">
    <location>
        <begin position="64"/>
        <end position="73"/>
    </location>
</feature>
<reference evidence="2" key="1">
    <citation type="submission" date="2020-06" db="EMBL/GenBank/DDBJ databases">
        <authorList>
            <person name="Li T."/>
            <person name="Hu X."/>
            <person name="Zhang T."/>
            <person name="Song X."/>
            <person name="Zhang H."/>
            <person name="Dai N."/>
            <person name="Sheng W."/>
            <person name="Hou X."/>
            <person name="Wei L."/>
        </authorList>
    </citation>
    <scope>NUCLEOTIDE SEQUENCE</scope>
    <source>
        <strain evidence="2">G02</strain>
        <tissue evidence="2">Leaf</tissue>
    </source>
</reference>
<proteinExistence type="predicted"/>
<reference evidence="2" key="2">
    <citation type="journal article" date="2024" name="Plant">
        <title>Genomic evolution and insights into agronomic trait innovations of Sesamum species.</title>
        <authorList>
            <person name="Miao H."/>
            <person name="Wang L."/>
            <person name="Qu L."/>
            <person name="Liu H."/>
            <person name="Sun Y."/>
            <person name="Le M."/>
            <person name="Wang Q."/>
            <person name="Wei S."/>
            <person name="Zheng Y."/>
            <person name="Lin W."/>
            <person name="Duan Y."/>
            <person name="Cao H."/>
            <person name="Xiong S."/>
            <person name="Wang X."/>
            <person name="Wei L."/>
            <person name="Li C."/>
            <person name="Ma Q."/>
            <person name="Ju M."/>
            <person name="Zhao R."/>
            <person name="Li G."/>
            <person name="Mu C."/>
            <person name="Tian Q."/>
            <person name="Mei H."/>
            <person name="Zhang T."/>
            <person name="Gao T."/>
            <person name="Zhang H."/>
        </authorList>
    </citation>
    <scope>NUCLEOTIDE SEQUENCE</scope>
    <source>
        <strain evidence="2">G02</strain>
    </source>
</reference>
<organism evidence="2">
    <name type="scientific">Sesamum radiatum</name>
    <name type="common">Black benniseed</name>
    <dbReference type="NCBI Taxonomy" id="300843"/>
    <lineage>
        <taxon>Eukaryota</taxon>
        <taxon>Viridiplantae</taxon>
        <taxon>Streptophyta</taxon>
        <taxon>Embryophyta</taxon>
        <taxon>Tracheophyta</taxon>
        <taxon>Spermatophyta</taxon>
        <taxon>Magnoliopsida</taxon>
        <taxon>eudicotyledons</taxon>
        <taxon>Gunneridae</taxon>
        <taxon>Pentapetalae</taxon>
        <taxon>asterids</taxon>
        <taxon>lamiids</taxon>
        <taxon>Lamiales</taxon>
        <taxon>Pedaliaceae</taxon>
        <taxon>Sesamum</taxon>
    </lineage>
</organism>
<evidence type="ECO:0000256" key="1">
    <source>
        <dbReference type="SAM" id="MobiDB-lite"/>
    </source>
</evidence>
<gene>
    <name evidence="2" type="ORF">Sradi_0763800</name>
</gene>
<dbReference type="EMBL" id="JACGWJ010000003">
    <property type="protein sequence ID" value="KAL0431378.1"/>
    <property type="molecule type" value="Genomic_DNA"/>
</dbReference>
<sequence length="91" mass="10024">MSGPDLNRRQIGRRQSTGQRRGRPADARSAAGLRRTTARSPRSGRDLGDLAVACASKRGDSSPRRKVRPRRRPDRVVDLFSEASIVRSVGD</sequence>
<name>A0AAW2VPX3_SESRA</name>
<protein>
    <submittedName>
        <fullName evidence="2">Uncharacterized protein</fullName>
    </submittedName>
</protein>
<comment type="caution">
    <text evidence="2">The sequence shown here is derived from an EMBL/GenBank/DDBJ whole genome shotgun (WGS) entry which is preliminary data.</text>
</comment>